<protein>
    <submittedName>
        <fullName evidence="1">Uncharacterized protein</fullName>
    </submittedName>
</protein>
<comment type="caution">
    <text evidence="1">The sequence shown here is derived from an EMBL/GenBank/DDBJ whole genome shotgun (WGS) entry which is preliminary data.</text>
</comment>
<dbReference type="EMBL" id="SUNE01000004">
    <property type="protein sequence ID" value="MDG5899959.1"/>
    <property type="molecule type" value="Genomic_DNA"/>
</dbReference>
<dbReference type="AlphaFoldDB" id="A0AAW6QWR8"/>
<name>A0AAW6QWR8_9GAMM</name>
<accession>A0AAW6QWR8</accession>
<dbReference type="Proteomes" id="UP001152518">
    <property type="component" value="Unassembled WGS sequence"/>
</dbReference>
<reference evidence="1" key="2">
    <citation type="submission" date="2019-04" db="EMBL/GenBank/DDBJ databases">
        <authorList>
            <person name="Zou H."/>
        </authorList>
    </citation>
    <scope>NUCLEOTIDE SEQUENCE</scope>
    <source>
        <strain evidence="1">2015oxa</strain>
    </source>
</reference>
<gene>
    <name evidence="1" type="ORF">E2650_08645</name>
</gene>
<organism evidence="1">
    <name type="scientific">Shewanella xiamenensis</name>
    <dbReference type="NCBI Taxonomy" id="332186"/>
    <lineage>
        <taxon>Bacteria</taxon>
        <taxon>Pseudomonadati</taxon>
        <taxon>Pseudomonadota</taxon>
        <taxon>Gammaproteobacteria</taxon>
        <taxon>Alteromonadales</taxon>
        <taxon>Shewanellaceae</taxon>
        <taxon>Shewanella</taxon>
    </lineage>
</organism>
<reference evidence="1" key="1">
    <citation type="journal article" date="2019" name="Int J Environ Res Public Health">
        <title>Characterization of Chromosome-Mediated BlaOXA-894 in Shewanella xiamenensis Isolated from Pig Wastewater.</title>
        <authorList>
            <person name="Zou H."/>
            <person name="Zhou Z."/>
            <person name="Xia H."/>
            <person name="Zhao Q."/>
            <person name="Li X."/>
        </authorList>
    </citation>
    <scope>NUCLEOTIDE SEQUENCE</scope>
    <source>
        <strain evidence="1">2015oxa</strain>
    </source>
</reference>
<sequence>MMEQTMIKLQQMQDVINLFDSIKPEAQLPAQYYESTRYIRWSEFEAMQVYELDFEPYLSIAERCNMRFFALHQSPKRVYLAHLNDAGHAPRWEARPLLLSQLRDTELMTSLMQDHAYQLGLKINLEANYPI</sequence>
<proteinExistence type="predicted"/>
<evidence type="ECO:0000313" key="1">
    <source>
        <dbReference type="EMBL" id="MDG5899959.1"/>
    </source>
</evidence>